<gene>
    <name evidence="3" type="ORF">BCR36DRAFT_317937</name>
</gene>
<reference evidence="3 4" key="2">
    <citation type="submission" date="2016-08" db="EMBL/GenBank/DDBJ databases">
        <title>Pervasive Adenine N6-methylation of Active Genes in Fungi.</title>
        <authorList>
            <consortium name="DOE Joint Genome Institute"/>
            <person name="Mondo S.J."/>
            <person name="Dannebaum R.O."/>
            <person name="Kuo R.C."/>
            <person name="Labutti K."/>
            <person name="Haridas S."/>
            <person name="Kuo A."/>
            <person name="Salamov A."/>
            <person name="Ahrendt S.R."/>
            <person name="Lipzen A."/>
            <person name="Sullivan W."/>
            <person name="Andreopoulos W.B."/>
            <person name="Clum A."/>
            <person name="Lindquist E."/>
            <person name="Daum C."/>
            <person name="Ramamoorthy G.K."/>
            <person name="Gryganskyi A."/>
            <person name="Culley D."/>
            <person name="Magnuson J.K."/>
            <person name="James T.Y."/>
            <person name="O'Malley M.A."/>
            <person name="Stajich J.E."/>
            <person name="Spatafora J.W."/>
            <person name="Visel A."/>
            <person name="Grigoriev I.V."/>
        </authorList>
    </citation>
    <scope>NUCLEOTIDE SEQUENCE [LARGE SCALE GENOMIC DNA]</scope>
    <source>
        <strain evidence="4">finn</strain>
    </source>
</reference>
<dbReference type="InterPro" id="IPR036915">
    <property type="entry name" value="Cyclin-like_sf"/>
</dbReference>
<proteinExistence type="inferred from homology"/>
<dbReference type="OrthoDB" id="2136529at2759"/>
<dbReference type="SMART" id="SM00385">
    <property type="entry name" value="CYCLIN"/>
    <property type="match status" value="1"/>
</dbReference>
<dbReference type="SUPFAM" id="SSF47954">
    <property type="entry name" value="Cyclin-like"/>
    <property type="match status" value="2"/>
</dbReference>
<evidence type="ECO:0000256" key="1">
    <source>
        <dbReference type="RuleBase" id="RU000383"/>
    </source>
</evidence>
<keyword evidence="1" id="KW-0195">Cyclin</keyword>
<organism evidence="3 4">
    <name type="scientific">Piromyces finnis</name>
    <dbReference type="NCBI Taxonomy" id="1754191"/>
    <lineage>
        <taxon>Eukaryota</taxon>
        <taxon>Fungi</taxon>
        <taxon>Fungi incertae sedis</taxon>
        <taxon>Chytridiomycota</taxon>
        <taxon>Chytridiomycota incertae sedis</taxon>
        <taxon>Neocallimastigomycetes</taxon>
        <taxon>Neocallimastigales</taxon>
        <taxon>Neocallimastigaceae</taxon>
        <taxon>Piromyces</taxon>
    </lineage>
</organism>
<dbReference type="STRING" id="1754191.A0A1Y1VL47"/>
<dbReference type="Pfam" id="PF00134">
    <property type="entry name" value="Cyclin_N"/>
    <property type="match status" value="1"/>
</dbReference>
<evidence type="ECO:0000313" key="4">
    <source>
        <dbReference type="Proteomes" id="UP000193719"/>
    </source>
</evidence>
<evidence type="ECO:0000259" key="2">
    <source>
        <dbReference type="SMART" id="SM00385"/>
    </source>
</evidence>
<name>A0A1Y1VL47_9FUNG</name>
<sequence length="357" mass="42445">MCPIYFRNKFNQFKSRFFPTLLKSEQLIKRLKIRNYNQLQIEQLFRYWKSKLIEERSAVVLPWPDQYPSVLNKDFTREIRSHSISWIAQVVYDFGFNKETFYIAVKIFDLYLQCDNKIEKSRLCYITPAILFIAIQLEEDEEESKRELIQELISTNGFNFLEEVKNMQIIICKNLNFQLIVPTAYTWLLLYFQIEACVNTHHPTKELQDEHDEEIKLELESFNINTMKSKSLFQKQFENKRFKKALKILDYAMYNTESFLYPSPLLAAACFVIEMPLIEDEYEIITGYSKTQLIPCIEYLTNYYEVLQTIKINIFMVNNDASSEEQNLELLEDDNSVLNVDSFLTKLRCITNSIESS</sequence>
<dbReference type="AlphaFoldDB" id="A0A1Y1VL47"/>
<keyword evidence="4" id="KW-1185">Reference proteome</keyword>
<protein>
    <recommendedName>
        <fullName evidence="2">Cyclin-like domain-containing protein</fullName>
    </recommendedName>
</protein>
<dbReference type="InterPro" id="IPR006671">
    <property type="entry name" value="Cyclin_N"/>
</dbReference>
<dbReference type="CDD" id="cd20520">
    <property type="entry name" value="CYCLIN_CCNE_rpt2"/>
    <property type="match status" value="1"/>
</dbReference>
<dbReference type="EMBL" id="MCFH01000004">
    <property type="protein sequence ID" value="ORX58498.1"/>
    <property type="molecule type" value="Genomic_DNA"/>
</dbReference>
<dbReference type="Proteomes" id="UP000193719">
    <property type="component" value="Unassembled WGS sequence"/>
</dbReference>
<comment type="similarity">
    <text evidence="1">Belongs to the cyclin family.</text>
</comment>
<dbReference type="PANTHER" id="PTHR10177">
    <property type="entry name" value="CYCLINS"/>
    <property type="match status" value="1"/>
</dbReference>
<dbReference type="InterPro" id="IPR013763">
    <property type="entry name" value="Cyclin-like_dom"/>
</dbReference>
<dbReference type="Gene3D" id="1.10.472.10">
    <property type="entry name" value="Cyclin-like"/>
    <property type="match status" value="2"/>
</dbReference>
<feature type="domain" description="Cyclin-like" evidence="2">
    <location>
        <begin position="85"/>
        <end position="173"/>
    </location>
</feature>
<dbReference type="InterPro" id="IPR039361">
    <property type="entry name" value="Cyclin"/>
</dbReference>
<comment type="caution">
    <text evidence="3">The sequence shown here is derived from an EMBL/GenBank/DDBJ whole genome shotgun (WGS) entry which is preliminary data.</text>
</comment>
<accession>A0A1Y1VL47</accession>
<reference evidence="3 4" key="1">
    <citation type="submission" date="2016-08" db="EMBL/GenBank/DDBJ databases">
        <title>Genomes of anaerobic fungi encode conserved fungal cellulosomes for biomass hydrolysis.</title>
        <authorList>
            <consortium name="DOE Joint Genome Institute"/>
            <person name="Haitjema C.H."/>
            <person name="Gilmore S.P."/>
            <person name="Henske J.K."/>
            <person name="Solomon K.V."/>
            <person name="De Groot R."/>
            <person name="Kuo A."/>
            <person name="Mondo S.J."/>
            <person name="Salamov A.A."/>
            <person name="Labutti K."/>
            <person name="Zhao Z."/>
            <person name="Chiniquy J."/>
            <person name="Barry K."/>
            <person name="Brewer H.M."/>
            <person name="Purvine S.O."/>
            <person name="Wright A.T."/>
            <person name="Boxma B."/>
            <person name="Van Alen T."/>
            <person name="Hackstein J.H."/>
            <person name="Baker S.E."/>
            <person name="Grigoriev I.V."/>
            <person name="O'Malley M.A."/>
        </authorList>
    </citation>
    <scope>NUCLEOTIDE SEQUENCE [LARGE SCALE GENOMIC DNA]</scope>
    <source>
        <strain evidence="4">finn</strain>
    </source>
</reference>
<evidence type="ECO:0000313" key="3">
    <source>
        <dbReference type="EMBL" id="ORX58498.1"/>
    </source>
</evidence>